<sequence length="536" mass="60992">MCQVYSVVPPSLYPASFVIKVNQSSIIVNAAGGFQRSLNANQVPLGQIELIILTECTAEAVEGLLGFLMTRCQCAEMTKAKIIVPEDFEILHHLNEFALDPIYEGEMIICKERVITCMKDYNAEVVNVNGKLQFKISPNLELTQFDQEKLVPLKLTGKQIGQLRTAGSLQLADGTTVSMQDMSVQLKCGEILYGDHFTPQVPNSLIISDSPLQNTTSDTKTMILQDSGYPINDFILFYNEQGTSFSHTSQTAQKFVMFPPKLFGFEPQQVDKKPKQFDKLNKRFVNQNANKDYIEFFGTGASVPNKYNNVSAAILKLNQQQVLIDCGEATYQQITFSQNKTELEENIIIVVTHEHADHYLGLGTLFNVFHKKFNKYPRLICQDLVLQYLQYVGIKTESEINLNLINEENSKSVQINTIEMQIFKSQHCDHSMHYLFSDETREIIFTGDGRPFEYAFKNQEKKKTLIHETTFTDEQKEAEDRMHSTVNEAIEVSKRIKANKLIITHFSQRHSKEALITEEIDSEHLTQAFDFMIVGI</sequence>
<proteinExistence type="inferred from homology"/>
<keyword evidence="5" id="KW-0819">tRNA processing</keyword>
<dbReference type="InterPro" id="IPR047151">
    <property type="entry name" value="RNZ2-like"/>
</dbReference>
<evidence type="ECO:0000256" key="3">
    <source>
        <dbReference type="ARBA" id="ARBA00007823"/>
    </source>
</evidence>
<evidence type="ECO:0000256" key="2">
    <source>
        <dbReference type="ARBA" id="ARBA00001947"/>
    </source>
</evidence>
<reference evidence="12" key="1">
    <citation type="submission" date="2023-06" db="EMBL/GenBank/DDBJ databases">
        <authorList>
            <person name="Kurt Z."/>
        </authorList>
    </citation>
    <scope>NUCLEOTIDE SEQUENCE</scope>
</reference>
<keyword evidence="10" id="KW-0862">Zinc</keyword>
<comment type="catalytic activity">
    <reaction evidence="1">
        <text>Endonucleolytic cleavage of RNA, removing extra 3' nucleotides from tRNA precursor, generating 3' termini of tRNAs. A 3'-hydroxy group is left at the tRNA terminus and a 5'-phosphoryl group is left at the trailer molecule.</text>
        <dbReference type="EC" id="3.1.26.11"/>
    </reaction>
</comment>
<keyword evidence="14" id="KW-1185">Reference proteome</keyword>
<protein>
    <recommendedName>
        <fullName evidence="4">ribonuclease Z</fullName>
        <ecNumber evidence="4">3.1.26.11</ecNumber>
    </recommendedName>
</protein>
<organism evidence="12">
    <name type="scientific">Hexamita inflata</name>
    <dbReference type="NCBI Taxonomy" id="28002"/>
    <lineage>
        <taxon>Eukaryota</taxon>
        <taxon>Metamonada</taxon>
        <taxon>Diplomonadida</taxon>
        <taxon>Hexamitidae</taxon>
        <taxon>Hexamitinae</taxon>
        <taxon>Hexamita</taxon>
    </lineage>
</organism>
<dbReference type="InterPro" id="IPR001279">
    <property type="entry name" value="Metallo-B-lactamas"/>
</dbReference>
<evidence type="ECO:0000256" key="1">
    <source>
        <dbReference type="ARBA" id="ARBA00000402"/>
    </source>
</evidence>
<evidence type="ECO:0000259" key="11">
    <source>
        <dbReference type="Pfam" id="PF12706"/>
    </source>
</evidence>
<dbReference type="GO" id="GO:0005739">
    <property type="term" value="C:mitochondrion"/>
    <property type="evidence" value="ECO:0007669"/>
    <property type="project" value="TreeGrafter"/>
</dbReference>
<evidence type="ECO:0000256" key="8">
    <source>
        <dbReference type="ARBA" id="ARBA00022759"/>
    </source>
</evidence>
<dbReference type="EC" id="3.1.26.11" evidence="4"/>
<accession>A0AA86U4G6</accession>
<dbReference type="Gene3D" id="3.60.15.10">
    <property type="entry name" value="Ribonuclease Z/Hydroxyacylglutathione hydrolase-like"/>
    <property type="match status" value="3"/>
</dbReference>
<comment type="cofactor">
    <cofactor evidence="2">
        <name>Zn(2+)</name>
        <dbReference type="ChEBI" id="CHEBI:29105"/>
    </cofactor>
</comment>
<keyword evidence="8" id="KW-0255">Endonuclease</keyword>
<keyword evidence="9" id="KW-0378">Hydrolase</keyword>
<dbReference type="AlphaFoldDB" id="A0AA86U4G6"/>
<keyword evidence="7" id="KW-0479">Metal-binding</keyword>
<dbReference type="GO" id="GO:1990180">
    <property type="term" value="P:mitochondrial tRNA 3'-end processing"/>
    <property type="evidence" value="ECO:0007669"/>
    <property type="project" value="TreeGrafter"/>
</dbReference>
<dbReference type="EMBL" id="CATOUU010000698">
    <property type="protein sequence ID" value="CAI9942160.1"/>
    <property type="molecule type" value="Genomic_DNA"/>
</dbReference>
<dbReference type="InterPro" id="IPR036866">
    <property type="entry name" value="RibonucZ/Hydroxyglut_hydro"/>
</dbReference>
<dbReference type="GO" id="GO:0042781">
    <property type="term" value="F:3'-tRNA processing endoribonuclease activity"/>
    <property type="evidence" value="ECO:0007669"/>
    <property type="project" value="UniProtKB-EC"/>
</dbReference>
<evidence type="ECO:0000256" key="6">
    <source>
        <dbReference type="ARBA" id="ARBA00022722"/>
    </source>
</evidence>
<gene>
    <name evidence="12" type="ORF">HINF_LOCUS29805</name>
    <name evidence="13" type="ORF">HINF_LOCUS52119</name>
</gene>
<evidence type="ECO:0000313" key="12">
    <source>
        <dbReference type="EMBL" id="CAI9942160.1"/>
    </source>
</evidence>
<evidence type="ECO:0000256" key="7">
    <source>
        <dbReference type="ARBA" id="ARBA00022723"/>
    </source>
</evidence>
<dbReference type="Proteomes" id="UP001642409">
    <property type="component" value="Unassembled WGS sequence"/>
</dbReference>
<comment type="caution">
    <text evidence="12">The sequence shown here is derived from an EMBL/GenBank/DDBJ whole genome shotgun (WGS) entry which is preliminary data.</text>
</comment>
<evidence type="ECO:0000256" key="9">
    <source>
        <dbReference type="ARBA" id="ARBA00022801"/>
    </source>
</evidence>
<name>A0AA86U4G6_9EUKA</name>
<evidence type="ECO:0000313" key="13">
    <source>
        <dbReference type="EMBL" id="CAL6066019.1"/>
    </source>
</evidence>
<evidence type="ECO:0000313" key="14">
    <source>
        <dbReference type="Proteomes" id="UP001642409"/>
    </source>
</evidence>
<dbReference type="GO" id="GO:0046872">
    <property type="term" value="F:metal ion binding"/>
    <property type="evidence" value="ECO:0007669"/>
    <property type="project" value="UniProtKB-KW"/>
</dbReference>
<comment type="similarity">
    <text evidence="3">Belongs to the RNase Z family.</text>
</comment>
<reference evidence="13 14" key="2">
    <citation type="submission" date="2024-07" db="EMBL/GenBank/DDBJ databases">
        <authorList>
            <person name="Akdeniz Z."/>
        </authorList>
    </citation>
    <scope>NUCLEOTIDE SEQUENCE [LARGE SCALE GENOMIC DNA]</scope>
</reference>
<dbReference type="EMBL" id="CAXDID020000258">
    <property type="protein sequence ID" value="CAL6066019.1"/>
    <property type="molecule type" value="Genomic_DNA"/>
</dbReference>
<dbReference type="SUPFAM" id="SSF56281">
    <property type="entry name" value="Metallo-hydrolase/oxidoreductase"/>
    <property type="match status" value="2"/>
</dbReference>
<feature type="domain" description="Metallo-beta-lactamase" evidence="11">
    <location>
        <begin position="321"/>
        <end position="506"/>
    </location>
</feature>
<keyword evidence="6" id="KW-0540">Nuclease</keyword>
<evidence type="ECO:0000256" key="10">
    <source>
        <dbReference type="ARBA" id="ARBA00022833"/>
    </source>
</evidence>
<dbReference type="Pfam" id="PF12706">
    <property type="entry name" value="Lactamase_B_2"/>
    <property type="match status" value="1"/>
</dbReference>
<dbReference type="PANTHER" id="PTHR12553">
    <property type="entry name" value="ZINC PHOSPHODIESTERASE ELAC PROTEIN 2"/>
    <property type="match status" value="1"/>
</dbReference>
<evidence type="ECO:0000256" key="4">
    <source>
        <dbReference type="ARBA" id="ARBA00012477"/>
    </source>
</evidence>
<evidence type="ECO:0000256" key="5">
    <source>
        <dbReference type="ARBA" id="ARBA00022694"/>
    </source>
</evidence>
<dbReference type="PANTHER" id="PTHR12553:SF49">
    <property type="entry name" value="ZINC PHOSPHODIESTERASE ELAC PROTEIN 2"/>
    <property type="match status" value="1"/>
</dbReference>